<name>A0A9N8LF60_9BASI</name>
<dbReference type="GO" id="GO:0051213">
    <property type="term" value="F:dioxygenase activity"/>
    <property type="evidence" value="ECO:0007669"/>
    <property type="project" value="UniProtKB-KW"/>
</dbReference>
<dbReference type="InterPro" id="IPR037120">
    <property type="entry name" value="Haem_peroxidase_sf_animal"/>
</dbReference>
<dbReference type="Proteomes" id="UP000836404">
    <property type="component" value="Unassembled WGS sequence"/>
</dbReference>
<dbReference type="Gene3D" id="1.10.640.10">
    <property type="entry name" value="Haem peroxidase domain superfamily, animal type"/>
    <property type="match status" value="1"/>
</dbReference>
<dbReference type="InterPro" id="IPR036396">
    <property type="entry name" value="Cyt_P450_sf"/>
</dbReference>
<comment type="subunit">
    <text evidence="1">Homotetramer.</text>
</comment>
<dbReference type="PANTHER" id="PTHR11903:SF37">
    <property type="entry name" value="PSI-PRODUCING OXYGENASE A"/>
    <property type="match status" value="1"/>
</dbReference>
<dbReference type="InterPro" id="IPR010255">
    <property type="entry name" value="Haem_peroxidase_sf"/>
</dbReference>
<dbReference type="PRINTS" id="PR00457">
    <property type="entry name" value="ANPEROXIDASE"/>
</dbReference>
<evidence type="ECO:0008006" key="10">
    <source>
        <dbReference type="Google" id="ProtNLM"/>
    </source>
</evidence>
<dbReference type="InterPro" id="IPR034812">
    <property type="entry name" value="Ppo-like_N"/>
</dbReference>
<dbReference type="Pfam" id="PF00067">
    <property type="entry name" value="p450"/>
    <property type="match status" value="1"/>
</dbReference>
<reference evidence="8 9" key="1">
    <citation type="submission" date="2020-10" db="EMBL/GenBank/DDBJ databases">
        <authorList>
            <person name="Sedaghatjoo S."/>
        </authorList>
    </citation>
    <scope>NUCLEOTIDE SEQUENCE [LARGE SCALE GENOMIC DNA]</scope>
    <source>
        <strain evidence="8 9">LLFL</strain>
    </source>
</reference>
<dbReference type="SUPFAM" id="SSF48264">
    <property type="entry name" value="Cytochrome P450"/>
    <property type="match status" value="1"/>
</dbReference>
<dbReference type="GO" id="GO:0006631">
    <property type="term" value="P:fatty acid metabolic process"/>
    <property type="evidence" value="ECO:0007669"/>
    <property type="project" value="UniProtKB-ARBA"/>
</dbReference>
<gene>
    <name evidence="8" type="ORF">JKILLFL_G3702</name>
</gene>
<evidence type="ECO:0000256" key="6">
    <source>
        <dbReference type="ARBA" id="ARBA00023004"/>
    </source>
</evidence>
<comment type="caution">
    <text evidence="8">The sequence shown here is derived from an EMBL/GenBank/DDBJ whole genome shotgun (WGS) entry which is preliminary data.</text>
</comment>
<evidence type="ECO:0000256" key="3">
    <source>
        <dbReference type="ARBA" id="ARBA00022723"/>
    </source>
</evidence>
<dbReference type="CDD" id="cd09817">
    <property type="entry name" value="linoleate_diol_synthase_like"/>
    <property type="match status" value="1"/>
</dbReference>
<dbReference type="GO" id="GO:0006979">
    <property type="term" value="P:response to oxidative stress"/>
    <property type="evidence" value="ECO:0007669"/>
    <property type="project" value="InterPro"/>
</dbReference>
<dbReference type="CDD" id="cd20612">
    <property type="entry name" value="CYP_LDS-like_C"/>
    <property type="match status" value="1"/>
</dbReference>
<dbReference type="EMBL" id="CAJHJF010001221">
    <property type="protein sequence ID" value="CAD6913197.1"/>
    <property type="molecule type" value="Genomic_DNA"/>
</dbReference>
<keyword evidence="2 7" id="KW-0349">Heme</keyword>
<dbReference type="Gene3D" id="1.10.630.10">
    <property type="entry name" value="Cytochrome P450"/>
    <property type="match status" value="1"/>
</dbReference>
<dbReference type="GO" id="GO:0016705">
    <property type="term" value="F:oxidoreductase activity, acting on paired donors, with incorporation or reduction of molecular oxygen"/>
    <property type="evidence" value="ECO:0007669"/>
    <property type="project" value="InterPro"/>
</dbReference>
<feature type="non-terminal residue" evidence="8">
    <location>
        <position position="1"/>
    </location>
</feature>
<evidence type="ECO:0000256" key="1">
    <source>
        <dbReference type="ARBA" id="ARBA00011881"/>
    </source>
</evidence>
<keyword evidence="9" id="KW-1185">Reference proteome</keyword>
<dbReference type="PROSITE" id="PS50292">
    <property type="entry name" value="PEROXIDASE_3"/>
    <property type="match status" value="1"/>
</dbReference>
<dbReference type="InterPro" id="IPR019791">
    <property type="entry name" value="Haem_peroxidase_animal"/>
</dbReference>
<evidence type="ECO:0000313" key="8">
    <source>
        <dbReference type="EMBL" id="CAD6913197.1"/>
    </source>
</evidence>
<keyword evidence="3 7" id="KW-0479">Metal-binding</keyword>
<dbReference type="GO" id="GO:0020037">
    <property type="term" value="F:heme binding"/>
    <property type="evidence" value="ECO:0007669"/>
    <property type="project" value="InterPro"/>
</dbReference>
<dbReference type="GO" id="GO:0005506">
    <property type="term" value="F:iron ion binding"/>
    <property type="evidence" value="ECO:0007669"/>
    <property type="project" value="InterPro"/>
</dbReference>
<sequence length="1080" mass="121925">FDMSGIAKLLEVVNRKPVETLDGLTNEQAAPPNKESQHTSLVHDLTHLSTRDAVRMGEGFTNLVLGGPMDDRKLGLEHGVELLQKLPNDSSLGEKLADSFINFLWNDLPHPPAMYIGPEYRYRSADGSRNNPNMPELGKSYTAYSRSVPPAQPKAAAPPDPELIYEKLLRRQGFIRHPSGLNRIFFSFATIVIHELFQTNFEKPWINNTTSYFDLSTLYGNNAHEQAQVRTYDNGRIWPDVIASDRIMRMPPPVIAVLLLFSRHHNYIAEHLLDVNESGKYVRDTSQLDEAKRKWQDEDIFQLSRNINVAFLAQCVLRDYVTSILDTLRANNDDWHLELGKEMKELGKRVERGRGNSVSCEFSVLYHWHAALSTADAKWMEDIFRAKYPDKSIEDIGVEDLLNLANDRTAELESIPRNEWTFGGLKRGPDGHFDDFQLAELIKDGIEEPAHAFGAHSVPVALKTIDKLGQLHARNVFQVCTMNEFRKYLNLKPFETFLDWNSNPEVAKAAEELYVHVDNLELYPGLLAEESKPHVPGSGLCPGHTIGRGLLADAVSLIRSDRFLTHDLNVSTLTSWGMSQLKPQPGAYGGLLSTVLFRTLPGAWSFNSTYGLFPFYTPSAIREIMHANKKEELYNFERPASDMAVRGIKSFEACKNMFLNREDFQVLYGHNILEVTKNIGFMIIYDDAQRHDPLRNLIYEPFFSGDFEEGVKDYFVSHTHARIEKCAQPYGSGKSSQIDIVRDITNVVPIVWLAQKYGIPLKTPETPHGLVSPTELLMMLLPLFIYTSFPLVEKANWQLREAANQGAPMLQRLLEARLRVHGGLKPLTDWLTKGTAYEISPDADRLYTGLLASKRPMAELVTAMIGTMIPVAGNLTQQTALLVDLYLQPKYEEYKKRIIKLANRDDKEAFEELEGFVYEGMRIQPVVLGLPRRATRDLVIKDGDRQVHVKAGQRLVIGTSKAHLDPKAFPDPEKLNPHRPLKDYILLGKGIHFCFGARLLGFAMAAMLKEIFKLPNLRRAAGRQGSFVKVSENVADGIMSHLFLDSYSRELPLPTSLVLEFDSDPPASKVTRAPARATRA</sequence>
<dbReference type="PANTHER" id="PTHR11903">
    <property type="entry name" value="PROSTAGLANDIN G/H SYNTHASE"/>
    <property type="match status" value="1"/>
</dbReference>
<keyword evidence="4" id="KW-0223">Dioxygenase</keyword>
<accession>A0A9N8LF60</accession>
<evidence type="ECO:0000313" key="9">
    <source>
        <dbReference type="Proteomes" id="UP000836404"/>
    </source>
</evidence>
<dbReference type="Pfam" id="PF03098">
    <property type="entry name" value="An_peroxidase"/>
    <property type="match status" value="2"/>
</dbReference>
<keyword evidence="6 7" id="KW-0408">Iron</keyword>
<protein>
    <recommendedName>
        <fullName evidence="10">Linoleate 8R-lipoxygenase</fullName>
    </recommendedName>
</protein>
<dbReference type="GO" id="GO:0004601">
    <property type="term" value="F:peroxidase activity"/>
    <property type="evidence" value="ECO:0007669"/>
    <property type="project" value="InterPro"/>
</dbReference>
<dbReference type="AlphaFoldDB" id="A0A9N8LF60"/>
<dbReference type="InterPro" id="IPR050783">
    <property type="entry name" value="Oxylipin_biosynth_metab"/>
</dbReference>
<proteinExistence type="predicted"/>
<dbReference type="SUPFAM" id="SSF48113">
    <property type="entry name" value="Heme-dependent peroxidases"/>
    <property type="match status" value="1"/>
</dbReference>
<feature type="binding site" description="axial binding residue" evidence="7">
    <location>
        <position position="369"/>
    </location>
    <ligand>
        <name>heme b</name>
        <dbReference type="ChEBI" id="CHEBI:60344"/>
    </ligand>
    <ligandPart>
        <name>Fe</name>
        <dbReference type="ChEBI" id="CHEBI:18248"/>
    </ligandPart>
</feature>
<evidence type="ECO:0000256" key="7">
    <source>
        <dbReference type="PIRSR" id="PIRSR619791-2"/>
    </source>
</evidence>
<dbReference type="GO" id="GO:0004497">
    <property type="term" value="F:monooxygenase activity"/>
    <property type="evidence" value="ECO:0007669"/>
    <property type="project" value="InterPro"/>
</dbReference>
<evidence type="ECO:0000256" key="2">
    <source>
        <dbReference type="ARBA" id="ARBA00022617"/>
    </source>
</evidence>
<evidence type="ECO:0000256" key="4">
    <source>
        <dbReference type="ARBA" id="ARBA00022964"/>
    </source>
</evidence>
<keyword evidence="5" id="KW-0560">Oxidoreductase</keyword>
<organism evidence="8 9">
    <name type="scientific">Tilletia laevis</name>
    <dbReference type="NCBI Taxonomy" id="157183"/>
    <lineage>
        <taxon>Eukaryota</taxon>
        <taxon>Fungi</taxon>
        <taxon>Dikarya</taxon>
        <taxon>Basidiomycota</taxon>
        <taxon>Ustilaginomycotina</taxon>
        <taxon>Exobasidiomycetes</taxon>
        <taxon>Tilletiales</taxon>
        <taxon>Tilletiaceae</taxon>
        <taxon>Tilletia</taxon>
    </lineage>
</organism>
<dbReference type="InterPro" id="IPR001128">
    <property type="entry name" value="Cyt_P450"/>
</dbReference>
<evidence type="ECO:0000256" key="5">
    <source>
        <dbReference type="ARBA" id="ARBA00023002"/>
    </source>
</evidence>